<evidence type="ECO:0000256" key="3">
    <source>
        <dbReference type="ARBA" id="ARBA00022692"/>
    </source>
</evidence>
<dbReference type="InterPro" id="IPR004840">
    <property type="entry name" value="Amino_acid_permease_CS"/>
</dbReference>
<dbReference type="RefSeq" id="XP_060279503.1">
    <property type="nucleotide sequence ID" value="XM_060429008.1"/>
</dbReference>
<evidence type="ECO:0000256" key="6">
    <source>
        <dbReference type="SAM" id="MobiDB-lite"/>
    </source>
</evidence>
<dbReference type="PANTHER" id="PTHR45649">
    <property type="entry name" value="AMINO-ACID PERMEASE BAT1"/>
    <property type="match status" value="1"/>
</dbReference>
<dbReference type="GO" id="GO:0016020">
    <property type="term" value="C:membrane"/>
    <property type="evidence" value="ECO:0007669"/>
    <property type="project" value="UniProtKB-SubCell"/>
</dbReference>
<dbReference type="Gene3D" id="1.20.1740.10">
    <property type="entry name" value="Amino acid/polyamine transporter I"/>
    <property type="match status" value="1"/>
</dbReference>
<comment type="caution">
    <text evidence="8">The sequence shown here is derived from an EMBL/GenBank/DDBJ whole genome shotgun (WGS) entry which is preliminary data.</text>
</comment>
<keyword evidence="4 7" id="KW-1133">Transmembrane helix</keyword>
<feature type="transmembrane region" description="Helical" evidence="7">
    <location>
        <begin position="267"/>
        <end position="289"/>
    </location>
</feature>
<organism evidence="8 9">
    <name type="scientific">Phialemonium atrogriseum</name>
    <dbReference type="NCBI Taxonomy" id="1093897"/>
    <lineage>
        <taxon>Eukaryota</taxon>
        <taxon>Fungi</taxon>
        <taxon>Dikarya</taxon>
        <taxon>Ascomycota</taxon>
        <taxon>Pezizomycotina</taxon>
        <taxon>Sordariomycetes</taxon>
        <taxon>Sordariomycetidae</taxon>
        <taxon>Cephalothecales</taxon>
        <taxon>Cephalothecaceae</taxon>
        <taxon>Phialemonium</taxon>
    </lineage>
</organism>
<feature type="transmembrane region" description="Helical" evidence="7">
    <location>
        <begin position="66"/>
        <end position="92"/>
    </location>
</feature>
<feature type="transmembrane region" description="Helical" evidence="7">
    <location>
        <begin position="469"/>
        <end position="488"/>
    </location>
</feature>
<feature type="transmembrane region" description="Helical" evidence="7">
    <location>
        <begin position="35"/>
        <end position="60"/>
    </location>
</feature>
<gene>
    <name evidence="8" type="ORF">QBC33DRAFT_549879</name>
</gene>
<feature type="transmembrane region" description="Helical" evidence="7">
    <location>
        <begin position="316"/>
        <end position="337"/>
    </location>
</feature>
<dbReference type="Proteomes" id="UP001244011">
    <property type="component" value="Unassembled WGS sequence"/>
</dbReference>
<sequence>MEETSAKRLSTNLEDAAALERLGVKQELHRNFSTISMLGLAFAILNSWTALAVSMSLALPSGGPSAIIWGLIVAGCCNLCLAASLAEFLSAYPTAGGQYHWAAIISWKRYSASISYVTGWINVAAWVCLTATGSLLGSQLIVGLISLFHPAYVAQSWHQFLIYVAYALAAFFINTFANRLLPLFTKSALFWSIGGFAIISITVLACASPNYQSGKFVYGDFINRTGWPDGAAWLLGLLQGAFALTGFDATIHMIEEIPRPQVQGPRIMIMTICIGMFTGFVFLSCQLFVLTDIDSVISSSAGPLLEILYQATQNKAGAACLLVFPLVCMLFTTTSLMTTSSRMSYAFARDRGLPLSRIIAKVHPTLDVPVYALVWTTAWVIVFGCILLGSSSAFNAITSASVVALGVTYAIPPAINCLRGRRMLPETRVFKLSPAVGWTLNVIGILWTLLTTVLFVFPPDLPTDATSMNYAVVAFGVILVIAIVQWVFDGRKNYTGPHLDETALVEGRVEGITGTKEEAPEETSAEASTSHDELQREK</sequence>
<dbReference type="GeneID" id="85312195"/>
<reference evidence="8" key="1">
    <citation type="submission" date="2023-06" db="EMBL/GenBank/DDBJ databases">
        <title>Genome-scale phylogeny and comparative genomics of the fungal order Sordariales.</title>
        <authorList>
            <consortium name="Lawrence Berkeley National Laboratory"/>
            <person name="Hensen N."/>
            <person name="Bonometti L."/>
            <person name="Westerberg I."/>
            <person name="Brannstrom I.O."/>
            <person name="Guillou S."/>
            <person name="Cros-Aarteil S."/>
            <person name="Calhoun S."/>
            <person name="Haridas S."/>
            <person name="Kuo A."/>
            <person name="Mondo S."/>
            <person name="Pangilinan J."/>
            <person name="Riley R."/>
            <person name="Labutti K."/>
            <person name="Andreopoulos B."/>
            <person name="Lipzen A."/>
            <person name="Chen C."/>
            <person name="Yanf M."/>
            <person name="Daum C."/>
            <person name="Ng V."/>
            <person name="Clum A."/>
            <person name="Steindorff A."/>
            <person name="Ohm R."/>
            <person name="Martin F."/>
            <person name="Silar P."/>
            <person name="Natvig D."/>
            <person name="Lalanne C."/>
            <person name="Gautier V."/>
            <person name="Ament-Velasquez S.L."/>
            <person name="Kruys A."/>
            <person name="Hutchinson M.I."/>
            <person name="Powell A.J."/>
            <person name="Barry K."/>
            <person name="Miller A.N."/>
            <person name="Grigoriev I.V."/>
            <person name="Debuchy R."/>
            <person name="Gladieux P."/>
            <person name="Thoren M.H."/>
            <person name="Johannesson H."/>
        </authorList>
    </citation>
    <scope>NUCLEOTIDE SEQUENCE</scope>
    <source>
        <strain evidence="8">8032-3</strain>
    </source>
</reference>
<dbReference type="PIRSF" id="PIRSF006060">
    <property type="entry name" value="AA_transporter"/>
    <property type="match status" value="1"/>
</dbReference>
<feature type="transmembrane region" description="Helical" evidence="7">
    <location>
        <begin position="113"/>
        <end position="137"/>
    </location>
</feature>
<feature type="transmembrane region" description="Helical" evidence="7">
    <location>
        <begin position="157"/>
        <end position="177"/>
    </location>
</feature>
<accession>A0AAJ0FJN5</accession>
<evidence type="ECO:0000313" key="8">
    <source>
        <dbReference type="EMBL" id="KAK1763290.1"/>
    </source>
</evidence>
<evidence type="ECO:0000256" key="4">
    <source>
        <dbReference type="ARBA" id="ARBA00022989"/>
    </source>
</evidence>
<keyword evidence="9" id="KW-1185">Reference proteome</keyword>
<evidence type="ECO:0000313" key="9">
    <source>
        <dbReference type="Proteomes" id="UP001244011"/>
    </source>
</evidence>
<dbReference type="FunFam" id="1.20.1740.10:FF:000046">
    <property type="entry name" value="Amino-acid permease, putative"/>
    <property type="match status" value="1"/>
</dbReference>
<feature type="transmembrane region" description="Helical" evidence="7">
    <location>
        <begin position="189"/>
        <end position="211"/>
    </location>
</feature>
<feature type="transmembrane region" description="Helical" evidence="7">
    <location>
        <begin position="231"/>
        <end position="255"/>
    </location>
</feature>
<comment type="subcellular location">
    <subcellularLocation>
        <location evidence="1">Membrane</location>
        <topology evidence="1">Multi-pass membrane protein</topology>
    </subcellularLocation>
</comment>
<dbReference type="AlphaFoldDB" id="A0AAJ0FJN5"/>
<keyword evidence="2" id="KW-0813">Transport</keyword>
<feature type="transmembrane region" description="Helical" evidence="7">
    <location>
        <begin position="370"/>
        <end position="390"/>
    </location>
</feature>
<proteinExistence type="predicted"/>
<dbReference type="GO" id="GO:0006865">
    <property type="term" value="P:amino acid transport"/>
    <property type="evidence" value="ECO:0007669"/>
    <property type="project" value="InterPro"/>
</dbReference>
<evidence type="ECO:0000256" key="2">
    <source>
        <dbReference type="ARBA" id="ARBA00022448"/>
    </source>
</evidence>
<name>A0AAJ0FJN5_9PEZI</name>
<evidence type="ECO:0000256" key="7">
    <source>
        <dbReference type="SAM" id="Phobius"/>
    </source>
</evidence>
<feature type="transmembrane region" description="Helical" evidence="7">
    <location>
        <begin position="435"/>
        <end position="457"/>
    </location>
</feature>
<dbReference type="EMBL" id="MU839028">
    <property type="protein sequence ID" value="KAK1763290.1"/>
    <property type="molecule type" value="Genomic_DNA"/>
</dbReference>
<dbReference type="Pfam" id="PF13520">
    <property type="entry name" value="AA_permease_2"/>
    <property type="match status" value="1"/>
</dbReference>
<evidence type="ECO:0000256" key="5">
    <source>
        <dbReference type="ARBA" id="ARBA00023136"/>
    </source>
</evidence>
<keyword evidence="5 7" id="KW-0472">Membrane</keyword>
<feature type="transmembrane region" description="Helical" evidence="7">
    <location>
        <begin position="396"/>
        <end position="415"/>
    </location>
</feature>
<evidence type="ECO:0000256" key="1">
    <source>
        <dbReference type="ARBA" id="ARBA00004141"/>
    </source>
</evidence>
<feature type="region of interest" description="Disordered" evidence="6">
    <location>
        <begin position="511"/>
        <end position="538"/>
    </location>
</feature>
<dbReference type="PANTHER" id="PTHR45649:SF14">
    <property type="entry name" value="GABA PERMEASE"/>
    <property type="match status" value="1"/>
</dbReference>
<feature type="compositionally biased region" description="Basic and acidic residues" evidence="6">
    <location>
        <begin position="529"/>
        <end position="538"/>
    </location>
</feature>
<dbReference type="InterPro" id="IPR002293">
    <property type="entry name" value="AA/rel_permease1"/>
</dbReference>
<dbReference type="PROSITE" id="PS00218">
    <property type="entry name" value="AMINO_ACID_PERMEASE_1"/>
    <property type="match status" value="1"/>
</dbReference>
<dbReference type="GO" id="GO:0015101">
    <property type="term" value="F:organic cation transmembrane transporter activity"/>
    <property type="evidence" value="ECO:0007669"/>
    <property type="project" value="UniProtKB-ARBA"/>
</dbReference>
<keyword evidence="3 7" id="KW-0812">Transmembrane</keyword>
<protein>
    <submittedName>
        <fullName evidence="8">Amino acid/polyamine transporter I</fullName>
    </submittedName>
</protein>